<protein>
    <submittedName>
        <fullName evidence="1">Uncharacterized protein</fullName>
    </submittedName>
</protein>
<sequence>MVYMTANLSDCMFEQVTSQTCF</sequence>
<evidence type="ECO:0000313" key="1">
    <source>
        <dbReference type="EMBL" id="SVA00073.1"/>
    </source>
</evidence>
<accession>A0A381SFV9</accession>
<gene>
    <name evidence="1" type="ORF">METZ01_LOCUS52927</name>
</gene>
<proteinExistence type="predicted"/>
<dbReference type="AlphaFoldDB" id="A0A381SFV9"/>
<dbReference type="EMBL" id="UINC01002764">
    <property type="protein sequence ID" value="SVA00073.1"/>
    <property type="molecule type" value="Genomic_DNA"/>
</dbReference>
<name>A0A381SFV9_9ZZZZ</name>
<organism evidence="1">
    <name type="scientific">marine metagenome</name>
    <dbReference type="NCBI Taxonomy" id="408172"/>
    <lineage>
        <taxon>unclassified sequences</taxon>
        <taxon>metagenomes</taxon>
        <taxon>ecological metagenomes</taxon>
    </lineage>
</organism>
<reference evidence="1" key="1">
    <citation type="submission" date="2018-05" db="EMBL/GenBank/DDBJ databases">
        <authorList>
            <person name="Lanie J.A."/>
            <person name="Ng W.-L."/>
            <person name="Kazmierczak K.M."/>
            <person name="Andrzejewski T.M."/>
            <person name="Davidsen T.M."/>
            <person name="Wayne K.J."/>
            <person name="Tettelin H."/>
            <person name="Glass J.I."/>
            <person name="Rusch D."/>
            <person name="Podicherti R."/>
            <person name="Tsui H.-C.T."/>
            <person name="Winkler M.E."/>
        </authorList>
    </citation>
    <scope>NUCLEOTIDE SEQUENCE</scope>
</reference>